<evidence type="ECO:0000313" key="1">
    <source>
        <dbReference type="EMBL" id="GBP27769.1"/>
    </source>
</evidence>
<dbReference type="EMBL" id="BGZK01000199">
    <property type="protein sequence ID" value="GBP27769.1"/>
    <property type="molecule type" value="Genomic_DNA"/>
</dbReference>
<dbReference type="OrthoDB" id="5949187at2759"/>
<accession>A0A4C1UN68</accession>
<reference evidence="1 2" key="1">
    <citation type="journal article" date="2019" name="Commun. Biol.">
        <title>The bagworm genome reveals a unique fibroin gene that provides high tensile strength.</title>
        <authorList>
            <person name="Kono N."/>
            <person name="Nakamura H."/>
            <person name="Ohtoshi R."/>
            <person name="Tomita M."/>
            <person name="Numata K."/>
            <person name="Arakawa K."/>
        </authorList>
    </citation>
    <scope>NUCLEOTIDE SEQUENCE [LARGE SCALE GENOMIC DNA]</scope>
</reference>
<dbReference type="PANTHER" id="PTHR33539:SF1">
    <property type="entry name" value="UPF0764 PROTEIN C16ORF89"/>
    <property type="match status" value="1"/>
</dbReference>
<dbReference type="AlphaFoldDB" id="A0A4C1UN68"/>
<dbReference type="PANTHER" id="PTHR33539">
    <property type="entry name" value="UPF0764 PROTEIN C16ORF89"/>
    <property type="match status" value="1"/>
</dbReference>
<dbReference type="STRING" id="151549.A0A4C1UN68"/>
<organism evidence="1 2">
    <name type="scientific">Eumeta variegata</name>
    <name type="common">Bagworm moth</name>
    <name type="synonym">Eumeta japonica</name>
    <dbReference type="NCBI Taxonomy" id="151549"/>
    <lineage>
        <taxon>Eukaryota</taxon>
        <taxon>Metazoa</taxon>
        <taxon>Ecdysozoa</taxon>
        <taxon>Arthropoda</taxon>
        <taxon>Hexapoda</taxon>
        <taxon>Insecta</taxon>
        <taxon>Pterygota</taxon>
        <taxon>Neoptera</taxon>
        <taxon>Endopterygota</taxon>
        <taxon>Lepidoptera</taxon>
        <taxon>Glossata</taxon>
        <taxon>Ditrysia</taxon>
        <taxon>Tineoidea</taxon>
        <taxon>Psychidae</taxon>
        <taxon>Oiketicinae</taxon>
        <taxon>Eumeta</taxon>
    </lineage>
</organism>
<sequence length="356" mass="41381">MTTVRLRCRCGQHTSRCQLGMLAVTVNRHFFLVLLLTHTHTRCEIEKEENHEFNLFRYIESIDEVVQFVHKYRNNIYINLGLGLLIAKVNLKAVVRDIEGLPESILSSILRLDYELEKTMKYFYRYQVPEIIRQDKIQANITSLLNETTWLRRIRKFEDKVLITTLRNAPVVETLSWDNYIQKLNQGPVVPDQYQSVICIASVGENPINTERRLTKCQIHEECYEVILSGTSVGYALTHRLMIILAAHFGRNCYIFSRSRDEVLIREMCAWTLKEAQYIAEHGYKLRDLMMEQISLCALNGYSEFLQHVWFSKFLELQSTTGCFAEEDNGDCKEHATAAAVSSISAAVRFLCQELY</sequence>
<dbReference type="Pfam" id="PF15882">
    <property type="entry name" value="DUF4735"/>
    <property type="match status" value="1"/>
</dbReference>
<gene>
    <name evidence="1" type="primary">C16orf89</name>
    <name evidence="1" type="ORF">EVAR_94171_1</name>
</gene>
<dbReference type="InterPro" id="IPR031751">
    <property type="entry name" value="DUF4735"/>
</dbReference>
<comment type="caution">
    <text evidence="1">The sequence shown here is derived from an EMBL/GenBank/DDBJ whole genome shotgun (WGS) entry which is preliminary data.</text>
</comment>
<dbReference type="GO" id="GO:0005829">
    <property type="term" value="C:cytosol"/>
    <property type="evidence" value="ECO:0007669"/>
    <property type="project" value="TreeGrafter"/>
</dbReference>
<name>A0A4C1UN68_EUMVA</name>
<evidence type="ECO:0000313" key="2">
    <source>
        <dbReference type="Proteomes" id="UP000299102"/>
    </source>
</evidence>
<dbReference type="GO" id="GO:0016020">
    <property type="term" value="C:membrane"/>
    <property type="evidence" value="ECO:0007669"/>
    <property type="project" value="TreeGrafter"/>
</dbReference>
<dbReference type="Proteomes" id="UP000299102">
    <property type="component" value="Unassembled WGS sequence"/>
</dbReference>
<protein>
    <submittedName>
        <fullName evidence="1">UPF0764 protein C16orf89</fullName>
    </submittedName>
</protein>
<keyword evidence="2" id="KW-1185">Reference proteome</keyword>
<proteinExistence type="predicted"/>